<keyword evidence="8" id="KW-0460">Magnesium</keyword>
<feature type="compositionally biased region" description="Basic and acidic residues" evidence="13">
    <location>
        <begin position="9"/>
        <end position="24"/>
    </location>
</feature>
<keyword evidence="10" id="KW-0744">Spermatogenesis</keyword>
<dbReference type="PROSITE" id="PS50011">
    <property type="entry name" value="PROTEIN_KINASE_DOM"/>
    <property type="match status" value="1"/>
</dbReference>
<keyword evidence="2" id="KW-0217">Developmental protein</keyword>
<dbReference type="PANTHER" id="PTHR24346">
    <property type="entry name" value="MAP/MICROTUBULE AFFINITY-REGULATING KINASE"/>
    <property type="match status" value="1"/>
</dbReference>
<dbReference type="CTD" id="42233"/>
<keyword evidence="4" id="KW-0479">Metal-binding</keyword>
<comment type="cofactor">
    <cofactor evidence="1">
        <name>Mg(2+)</name>
        <dbReference type="ChEBI" id="CHEBI:18420"/>
    </cofactor>
</comment>
<dbReference type="InterPro" id="IPR011009">
    <property type="entry name" value="Kinase-like_dom_sf"/>
</dbReference>
<evidence type="ECO:0000256" key="6">
    <source>
        <dbReference type="ARBA" id="ARBA00022782"/>
    </source>
</evidence>
<dbReference type="AlphaFoldDB" id="A0A6P8K3S1"/>
<keyword evidence="12" id="KW-0723">Serine/threonine-protein kinase</keyword>
<feature type="domain" description="Protein kinase" evidence="14">
    <location>
        <begin position="52"/>
        <end position="315"/>
    </location>
</feature>
<evidence type="ECO:0000256" key="5">
    <source>
        <dbReference type="ARBA" id="ARBA00022741"/>
    </source>
</evidence>
<keyword evidence="6" id="KW-0221">Differentiation</keyword>
<dbReference type="GO" id="GO:0000287">
    <property type="term" value="F:magnesium ion binding"/>
    <property type="evidence" value="ECO:0007669"/>
    <property type="project" value="UniProtKB-ARBA"/>
</dbReference>
<dbReference type="GO" id="GO:0007283">
    <property type="term" value="P:spermatogenesis"/>
    <property type="evidence" value="ECO:0007669"/>
    <property type="project" value="UniProtKB-KW"/>
</dbReference>
<accession>A0A6P8K3S1</accession>
<dbReference type="GO" id="GO:0050321">
    <property type="term" value="F:tau-protein kinase activity"/>
    <property type="evidence" value="ECO:0007669"/>
    <property type="project" value="TreeGrafter"/>
</dbReference>
<evidence type="ECO:0000256" key="4">
    <source>
        <dbReference type="ARBA" id="ARBA00022723"/>
    </source>
</evidence>
<dbReference type="GO" id="GO:0005524">
    <property type="term" value="F:ATP binding"/>
    <property type="evidence" value="ECO:0007669"/>
    <property type="project" value="UniProtKB-UniRule"/>
</dbReference>
<keyword evidence="7 11" id="KW-0067">ATP-binding</keyword>
<evidence type="ECO:0000256" key="11">
    <source>
        <dbReference type="PROSITE-ProRule" id="PRU10141"/>
    </source>
</evidence>
<evidence type="ECO:0000313" key="16">
    <source>
        <dbReference type="RefSeq" id="XP_033163463.1"/>
    </source>
</evidence>
<dbReference type="GO" id="GO:0000226">
    <property type="term" value="P:microtubule cytoskeleton organization"/>
    <property type="evidence" value="ECO:0007669"/>
    <property type="project" value="TreeGrafter"/>
</dbReference>
<feature type="compositionally biased region" description="Polar residues" evidence="13">
    <location>
        <begin position="27"/>
        <end position="41"/>
    </location>
</feature>
<evidence type="ECO:0000256" key="1">
    <source>
        <dbReference type="ARBA" id="ARBA00001946"/>
    </source>
</evidence>
<keyword evidence="15" id="KW-1185">Reference proteome</keyword>
<dbReference type="GO" id="GO:0005737">
    <property type="term" value="C:cytoplasm"/>
    <property type="evidence" value="ECO:0007669"/>
    <property type="project" value="TreeGrafter"/>
</dbReference>
<dbReference type="InterPro" id="IPR008271">
    <property type="entry name" value="Ser/Thr_kinase_AS"/>
</dbReference>
<evidence type="ECO:0000256" key="9">
    <source>
        <dbReference type="ARBA" id="ARBA00022843"/>
    </source>
</evidence>
<dbReference type="PROSITE" id="PS00107">
    <property type="entry name" value="PROTEIN_KINASE_ATP"/>
    <property type="match status" value="1"/>
</dbReference>
<reference evidence="16" key="1">
    <citation type="submission" date="2025-08" db="UniProtKB">
        <authorList>
            <consortium name="RefSeq"/>
        </authorList>
    </citation>
    <scope>IDENTIFICATION</scope>
    <source>
        <strain evidence="16">Mau12</strain>
        <tissue evidence="16">Whole Body</tissue>
    </source>
</reference>
<evidence type="ECO:0000313" key="15">
    <source>
        <dbReference type="Proteomes" id="UP000515162"/>
    </source>
</evidence>
<evidence type="ECO:0000256" key="7">
    <source>
        <dbReference type="ARBA" id="ARBA00022840"/>
    </source>
</evidence>
<evidence type="ECO:0000259" key="14">
    <source>
        <dbReference type="PROSITE" id="PS50011"/>
    </source>
</evidence>
<keyword evidence="16" id="KW-0808">Transferase</keyword>
<keyword evidence="9" id="KW-0832">Ubl conjugation</keyword>
<dbReference type="SUPFAM" id="SSF56112">
    <property type="entry name" value="Protein kinase-like (PK-like)"/>
    <property type="match status" value="1"/>
</dbReference>
<keyword evidence="5 11" id="KW-0547">Nucleotide-binding</keyword>
<dbReference type="InterPro" id="IPR000719">
    <property type="entry name" value="Prot_kinase_dom"/>
</dbReference>
<feature type="region of interest" description="Disordered" evidence="13">
    <location>
        <begin position="1"/>
        <end position="42"/>
    </location>
</feature>
<sequence>MPLLNHLVENSRKTTRTHAEETRAMSKYNSSAGTRQLGTRSSDVDALAQRGYNVGHKIGEGSYATVITAGYADDHGHGVHLACKIIDKAKAPTDFVNKFFPRELEILTKIDHSNIIQIHSILQRGPKIFIFMRYAENGDLLSHIKRSGPIDEKQAKIWFFQMSKALKYLHNLDIAHRDLKCENILLSKRLNIKLADFGFARYCRDDNGREINSETYCGSAAYAAPEVVCGRPYDPKLADAWSLGVILFIMMNAKMPFDDSNLTKLLEDQRNRKFAFRRKLQETISAQAKATVSVLLEPEAHARWNLREILNCAWLRTVEESQTTNP</sequence>
<organism evidence="15 16">
    <name type="scientific">Drosophila mauritiana</name>
    <name type="common">Fruit fly</name>
    <dbReference type="NCBI Taxonomy" id="7226"/>
    <lineage>
        <taxon>Eukaryota</taxon>
        <taxon>Metazoa</taxon>
        <taxon>Ecdysozoa</taxon>
        <taxon>Arthropoda</taxon>
        <taxon>Hexapoda</taxon>
        <taxon>Insecta</taxon>
        <taxon>Pterygota</taxon>
        <taxon>Neoptera</taxon>
        <taxon>Endopterygota</taxon>
        <taxon>Diptera</taxon>
        <taxon>Brachycera</taxon>
        <taxon>Muscomorpha</taxon>
        <taxon>Ephydroidea</taxon>
        <taxon>Drosophilidae</taxon>
        <taxon>Drosophila</taxon>
        <taxon>Sophophora</taxon>
    </lineage>
</organism>
<evidence type="ECO:0000256" key="13">
    <source>
        <dbReference type="SAM" id="MobiDB-lite"/>
    </source>
</evidence>
<dbReference type="FunFam" id="1.10.510.10:FF:000943">
    <property type="entry name" value="testis-specific serine/threonine-protein kinase 1"/>
    <property type="match status" value="1"/>
</dbReference>
<name>A0A6P8K3S1_DROMA</name>
<gene>
    <name evidence="16" type="primary">LOC117143095</name>
</gene>
<dbReference type="RefSeq" id="XP_033163463.1">
    <property type="nucleotide sequence ID" value="XM_033307572.1"/>
</dbReference>
<dbReference type="PANTHER" id="PTHR24346:SF102">
    <property type="entry name" value="TESTIS-SPECIFIC SERINE_THREONINE-PROTEIN KINASE 1"/>
    <property type="match status" value="1"/>
</dbReference>
<evidence type="ECO:0000256" key="3">
    <source>
        <dbReference type="ARBA" id="ARBA00022553"/>
    </source>
</evidence>
<evidence type="ECO:0000256" key="8">
    <source>
        <dbReference type="ARBA" id="ARBA00022842"/>
    </source>
</evidence>
<dbReference type="PROSITE" id="PS00108">
    <property type="entry name" value="PROTEIN_KINASE_ST"/>
    <property type="match status" value="1"/>
</dbReference>
<dbReference type="Proteomes" id="UP000515162">
    <property type="component" value="Chromosome 3R"/>
</dbReference>
<dbReference type="GeneID" id="117143095"/>
<keyword evidence="3" id="KW-0597">Phosphoprotein</keyword>
<dbReference type="GO" id="GO:0030154">
    <property type="term" value="P:cell differentiation"/>
    <property type="evidence" value="ECO:0007669"/>
    <property type="project" value="UniProtKB-KW"/>
</dbReference>
<dbReference type="GO" id="GO:0035556">
    <property type="term" value="P:intracellular signal transduction"/>
    <property type="evidence" value="ECO:0007669"/>
    <property type="project" value="TreeGrafter"/>
</dbReference>
<evidence type="ECO:0000256" key="10">
    <source>
        <dbReference type="ARBA" id="ARBA00022871"/>
    </source>
</evidence>
<dbReference type="CDD" id="cd14080">
    <property type="entry name" value="STKc_TSSK-like"/>
    <property type="match status" value="1"/>
</dbReference>
<keyword evidence="16" id="KW-0418">Kinase</keyword>
<dbReference type="InterPro" id="IPR017441">
    <property type="entry name" value="Protein_kinase_ATP_BS"/>
</dbReference>
<proteinExistence type="inferred from homology"/>
<protein>
    <submittedName>
        <fullName evidence="16">Testis-specific serine/threonine-protein kinase 1 isoform X1</fullName>
    </submittedName>
</protein>
<dbReference type="Pfam" id="PF00069">
    <property type="entry name" value="Pkinase"/>
    <property type="match status" value="1"/>
</dbReference>
<dbReference type="Gene3D" id="1.10.510.10">
    <property type="entry name" value="Transferase(Phosphotransferase) domain 1"/>
    <property type="match status" value="1"/>
</dbReference>
<evidence type="ECO:0000256" key="2">
    <source>
        <dbReference type="ARBA" id="ARBA00022473"/>
    </source>
</evidence>
<feature type="binding site" evidence="11">
    <location>
        <position position="84"/>
    </location>
    <ligand>
        <name>ATP</name>
        <dbReference type="ChEBI" id="CHEBI:30616"/>
    </ligand>
</feature>
<comment type="similarity">
    <text evidence="12">Belongs to the protein kinase superfamily.</text>
</comment>
<evidence type="ECO:0000256" key="12">
    <source>
        <dbReference type="RuleBase" id="RU000304"/>
    </source>
</evidence>
<dbReference type="SMART" id="SM00220">
    <property type="entry name" value="S_TKc"/>
    <property type="match status" value="1"/>
</dbReference>